<dbReference type="Proteomes" id="UP000708208">
    <property type="component" value="Unassembled WGS sequence"/>
</dbReference>
<comment type="caution">
    <text evidence="1">The sequence shown here is derived from an EMBL/GenBank/DDBJ whole genome shotgun (WGS) entry which is preliminary data.</text>
</comment>
<proteinExistence type="predicted"/>
<protein>
    <submittedName>
        <fullName evidence="1">Uncharacterized protein</fullName>
    </submittedName>
</protein>
<organism evidence="1 2">
    <name type="scientific">Allacma fusca</name>
    <dbReference type="NCBI Taxonomy" id="39272"/>
    <lineage>
        <taxon>Eukaryota</taxon>
        <taxon>Metazoa</taxon>
        <taxon>Ecdysozoa</taxon>
        <taxon>Arthropoda</taxon>
        <taxon>Hexapoda</taxon>
        <taxon>Collembola</taxon>
        <taxon>Symphypleona</taxon>
        <taxon>Sminthuridae</taxon>
        <taxon>Allacma</taxon>
    </lineage>
</organism>
<accession>A0A8J2P1B1</accession>
<dbReference type="EMBL" id="CAJVCH010275902">
    <property type="protein sequence ID" value="CAG7734763.1"/>
    <property type="molecule type" value="Genomic_DNA"/>
</dbReference>
<dbReference type="AlphaFoldDB" id="A0A8J2P1B1"/>
<feature type="non-terminal residue" evidence="1">
    <location>
        <position position="44"/>
    </location>
</feature>
<sequence length="44" mass="4737">MEEAAEATAVETVLEEAAILVDLEEVEEEEEEEVTAAVAEEVMG</sequence>
<keyword evidence="2" id="KW-1185">Reference proteome</keyword>
<evidence type="ECO:0000313" key="1">
    <source>
        <dbReference type="EMBL" id="CAG7734763.1"/>
    </source>
</evidence>
<name>A0A8J2P1B1_9HEXA</name>
<reference evidence="1" key="1">
    <citation type="submission" date="2021-06" db="EMBL/GenBank/DDBJ databases">
        <authorList>
            <person name="Hodson N. C."/>
            <person name="Mongue J. A."/>
            <person name="Jaron S. K."/>
        </authorList>
    </citation>
    <scope>NUCLEOTIDE SEQUENCE</scope>
</reference>
<evidence type="ECO:0000313" key="2">
    <source>
        <dbReference type="Proteomes" id="UP000708208"/>
    </source>
</evidence>
<gene>
    <name evidence="1" type="ORF">AFUS01_LOCUS23133</name>
</gene>